<dbReference type="AlphaFoldDB" id="A0A2P7ECQ4"/>
<evidence type="ECO:0000313" key="1">
    <source>
        <dbReference type="EMBL" id="PSI00997.1"/>
    </source>
</evidence>
<gene>
    <name evidence="1" type="ORF">C7K08_10205</name>
</gene>
<name>A0A2P7ECQ4_9SYNE</name>
<evidence type="ECO:0000313" key="2">
    <source>
        <dbReference type="Proteomes" id="UP000240206"/>
    </source>
</evidence>
<keyword evidence="2" id="KW-1185">Reference proteome</keyword>
<organism evidence="1 2">
    <name type="scientific">Synechococcus lacustris str. Tous</name>
    <dbReference type="NCBI Taxonomy" id="1910958"/>
    <lineage>
        <taxon>Bacteria</taxon>
        <taxon>Bacillati</taxon>
        <taxon>Cyanobacteriota</taxon>
        <taxon>Cyanophyceae</taxon>
        <taxon>Synechococcales</taxon>
        <taxon>Synechococcaceae</taxon>
        <taxon>Synechococcus</taxon>
    </lineage>
</organism>
<comment type="caution">
    <text evidence="1">The sequence shown here is derived from an EMBL/GenBank/DDBJ whole genome shotgun (WGS) entry which is preliminary data.</text>
</comment>
<reference evidence="2" key="1">
    <citation type="submission" date="2018-03" db="EMBL/GenBank/DDBJ databases">
        <title>Ecological and genomic features of two cosmopolitan and abundant freshwater picocyanobacteria.</title>
        <authorList>
            <person name="Cabello-Yeves P.J."/>
            <person name="Picazo A."/>
            <person name="Camacho A."/>
            <person name="Callieri C."/>
            <person name="Rosselli R."/>
            <person name="Roda-Garcia J."/>
            <person name="Coutinho F.H."/>
            <person name="Rodriguez-Valera F."/>
        </authorList>
    </citation>
    <scope>NUCLEOTIDE SEQUENCE [LARGE SCALE GENOMIC DNA]</scope>
    <source>
        <strain evidence="2">Tous</strain>
    </source>
</reference>
<sequence>MGVLWPRESTGCAETGSPEFPVVLLEVVVITPHHRLRLGPSNPPRLLQGVMECVHWISLEELSQPP</sequence>
<dbReference type="EMBL" id="PXVC01000057">
    <property type="protein sequence ID" value="PSI00997.1"/>
    <property type="molecule type" value="Genomic_DNA"/>
</dbReference>
<protein>
    <submittedName>
        <fullName evidence="1">Uncharacterized protein</fullName>
    </submittedName>
</protein>
<proteinExistence type="predicted"/>
<dbReference type="Proteomes" id="UP000240206">
    <property type="component" value="Unassembled WGS sequence"/>
</dbReference>
<accession>A0A2P7ECQ4</accession>